<keyword evidence="1" id="KW-0175">Coiled coil</keyword>
<protein>
    <submittedName>
        <fullName evidence="4">Outer membrane protein</fullName>
    </submittedName>
</protein>
<gene>
    <name evidence="4" type="ORF">ZBT109_2277</name>
</gene>
<feature type="signal peptide" evidence="3">
    <location>
        <begin position="1"/>
        <end position="26"/>
    </location>
</feature>
<feature type="region of interest" description="Disordered" evidence="2">
    <location>
        <begin position="83"/>
        <end position="108"/>
    </location>
</feature>
<sequence length="468" mass="50965">MVNRTFYGPLSALLAGAALIPFSAHADTSAELLQQLQALKAEVSRLEARVTVAEQQAREAHTTAPAVSASAVAATPTQAVRAGQGVSVDAGTPQEPATAVDANPSSAAPEHQYRVVNSHGNALIFSGDVELNINANSDADTGNLVFGNDDINHHRDHHHFGQDGRIMFEAAGSRTHGDKFASFRIQPLMDTSGSVGLDDAWFAFGQRNGWSARVGRYEAYDLFPVGADTFLGYSGDTANNLYKDGAGYSYQAKEGRGRAGSAGQMMVSRQFGNVYFETSSVVGDRTDLFDTGYTGSKTYHGVALDTDRSKSTVLLRPVLAWQFAPKWRVAGGVEKNLVHDAIVDTRGNDVSDRTGYATTLGYSDQDLQLNFNVAYLDALDENDLSVGANMVYSGLGLGYIHSYNDIDWSKDDPDGSKYHIDTLYTSYQFSNVFDIDRFNMLVGTYYSRFSAQTHDDAYGVRLRFKYFL</sequence>
<keyword evidence="3" id="KW-0732">Signal</keyword>
<evidence type="ECO:0000256" key="2">
    <source>
        <dbReference type="SAM" id="MobiDB-lite"/>
    </source>
</evidence>
<dbReference type="Pfam" id="PF16966">
    <property type="entry name" value="Porin_8"/>
    <property type="match status" value="1"/>
</dbReference>
<accession>A0A348HHA7</accession>
<proteinExistence type="predicted"/>
<dbReference type="EMBL" id="AP018933">
    <property type="protein sequence ID" value="BBG31009.1"/>
    <property type="molecule type" value="Genomic_DNA"/>
</dbReference>
<dbReference type="RefSeq" id="WP_051524206.1">
    <property type="nucleotide sequence ID" value="NZ_AP018933.1"/>
</dbReference>
<keyword evidence="5" id="KW-1185">Reference proteome</keyword>
<dbReference type="OrthoDB" id="5622860at2"/>
<reference evidence="4 5" key="1">
    <citation type="submission" date="2018-09" db="EMBL/GenBank/DDBJ databases">
        <title>Zymobacter palmae IAM14233 (=T109) whole genome analysis.</title>
        <authorList>
            <person name="Yanase H."/>
        </authorList>
    </citation>
    <scope>NUCLEOTIDE SEQUENCE [LARGE SCALE GENOMIC DNA]</scope>
    <source>
        <strain evidence="4 5">IAM14233</strain>
    </source>
</reference>
<name>A0A348HHA7_9GAMM</name>
<dbReference type="Proteomes" id="UP000267342">
    <property type="component" value="Chromosome"/>
</dbReference>
<evidence type="ECO:0000256" key="1">
    <source>
        <dbReference type="SAM" id="Coils"/>
    </source>
</evidence>
<evidence type="ECO:0000313" key="5">
    <source>
        <dbReference type="Proteomes" id="UP000267342"/>
    </source>
</evidence>
<evidence type="ECO:0000313" key="4">
    <source>
        <dbReference type="EMBL" id="BBG31009.1"/>
    </source>
</evidence>
<dbReference type="KEGG" id="zpl:ZBT109_2277"/>
<feature type="coiled-coil region" evidence="1">
    <location>
        <begin position="29"/>
        <end position="63"/>
    </location>
</feature>
<dbReference type="AlphaFoldDB" id="A0A348HHA7"/>
<feature type="chain" id="PRO_5016880473" evidence="3">
    <location>
        <begin position="27"/>
        <end position="468"/>
    </location>
</feature>
<dbReference type="STRING" id="1123510.GCA_000620025_01262"/>
<dbReference type="InterPro" id="IPR016963">
    <property type="entry name" value="Glycoporin_RafY"/>
</dbReference>
<organism evidence="4 5">
    <name type="scientific">Zymobacter palmae</name>
    <dbReference type="NCBI Taxonomy" id="33074"/>
    <lineage>
        <taxon>Bacteria</taxon>
        <taxon>Pseudomonadati</taxon>
        <taxon>Pseudomonadota</taxon>
        <taxon>Gammaproteobacteria</taxon>
        <taxon>Oceanospirillales</taxon>
        <taxon>Halomonadaceae</taxon>
        <taxon>Zymobacter group</taxon>
        <taxon>Zymobacter</taxon>
    </lineage>
</organism>
<evidence type="ECO:0000256" key="3">
    <source>
        <dbReference type="SAM" id="SignalP"/>
    </source>
</evidence>